<feature type="compositionally biased region" description="Low complexity" evidence="1">
    <location>
        <begin position="303"/>
        <end position="321"/>
    </location>
</feature>
<keyword evidence="3" id="KW-1185">Reference proteome</keyword>
<organism evidence="2 3">
    <name type="scientific">Pristionchus fissidentatus</name>
    <dbReference type="NCBI Taxonomy" id="1538716"/>
    <lineage>
        <taxon>Eukaryota</taxon>
        <taxon>Metazoa</taxon>
        <taxon>Ecdysozoa</taxon>
        <taxon>Nematoda</taxon>
        <taxon>Chromadorea</taxon>
        <taxon>Rhabditida</taxon>
        <taxon>Rhabditina</taxon>
        <taxon>Diplogasteromorpha</taxon>
        <taxon>Diplogasteroidea</taxon>
        <taxon>Neodiplogasteridae</taxon>
        <taxon>Pristionchus</taxon>
    </lineage>
</organism>
<feature type="compositionally biased region" description="Polar residues" evidence="1">
    <location>
        <begin position="146"/>
        <end position="157"/>
    </location>
</feature>
<feature type="region of interest" description="Disordered" evidence="1">
    <location>
        <begin position="297"/>
        <end position="328"/>
    </location>
</feature>
<feature type="non-terminal residue" evidence="2">
    <location>
        <position position="1"/>
    </location>
</feature>
<sequence length="453" mass="50764">SRLDSSSFFSLSTSNSRMPYYAPSAYCSLPSTPQPAAPRAQQQYAQPQQQYGGSPAPQADQAYLRQQAQQQAYQQQHQLQQQQYLEQQNRQLAQQQYYQQQQQQQYAQQQQQQQYAQQQYGQQQAYSQPQQQYQQQRSGYQQSAALQQSPARPQYKSSDYIPSGGVYSTGGAYNQPSLRRVPSRASVNTAIENEEAPYQAYAGQYGQGLDEQQRGRVQYNAYANYGQAVQQSPLRPQRASQREPSEYAYDALNQYKQPSAQPLQRAFSQEPNQTTAREVPSASNVWIGARAANAPTTVVLDGNNNSSLPSRPRSFSPAPQRNYGQNGAQPESAYIAIPNDLVYAQNNQQRAYTYATESRPVYAASSSRSNQAAAAPAPFQLKPAAARELYAALSSENVRTALERDLPVIQQTPAYSTYNGQRVQGHAFAVPANQKYSEYQLDDLNSLRSVIDR</sequence>
<proteinExistence type="predicted"/>
<feature type="compositionally biased region" description="Low complexity" evidence="1">
    <location>
        <begin position="37"/>
        <end position="67"/>
    </location>
</feature>
<dbReference type="EMBL" id="BTSY01000006">
    <property type="protein sequence ID" value="GMT32831.1"/>
    <property type="molecule type" value="Genomic_DNA"/>
</dbReference>
<feature type="compositionally biased region" description="Low complexity" evidence="1">
    <location>
        <begin position="1"/>
        <end position="17"/>
    </location>
</feature>
<accession>A0AAV5WLI2</accession>
<protein>
    <submittedName>
        <fullName evidence="2">Uncharacterized protein</fullName>
    </submittedName>
</protein>
<dbReference type="AlphaFoldDB" id="A0AAV5WLI2"/>
<feature type="region of interest" description="Disordered" evidence="1">
    <location>
        <begin position="1"/>
        <end position="67"/>
    </location>
</feature>
<evidence type="ECO:0000313" key="2">
    <source>
        <dbReference type="EMBL" id="GMT32831.1"/>
    </source>
</evidence>
<comment type="caution">
    <text evidence="2">The sequence shown here is derived from an EMBL/GenBank/DDBJ whole genome shotgun (WGS) entry which is preliminary data.</text>
</comment>
<evidence type="ECO:0000313" key="3">
    <source>
        <dbReference type="Proteomes" id="UP001432322"/>
    </source>
</evidence>
<feature type="region of interest" description="Disordered" evidence="1">
    <location>
        <begin position="129"/>
        <end position="181"/>
    </location>
</feature>
<dbReference type="Proteomes" id="UP001432322">
    <property type="component" value="Unassembled WGS sequence"/>
</dbReference>
<gene>
    <name evidence="2" type="ORF">PFISCL1PPCAC_24128</name>
</gene>
<name>A0AAV5WLI2_9BILA</name>
<evidence type="ECO:0000256" key="1">
    <source>
        <dbReference type="SAM" id="MobiDB-lite"/>
    </source>
</evidence>
<feature type="compositionally biased region" description="Low complexity" evidence="1">
    <location>
        <begin position="129"/>
        <end position="145"/>
    </location>
</feature>
<reference evidence="2" key="1">
    <citation type="submission" date="2023-10" db="EMBL/GenBank/DDBJ databases">
        <title>Genome assembly of Pristionchus species.</title>
        <authorList>
            <person name="Yoshida K."/>
            <person name="Sommer R.J."/>
        </authorList>
    </citation>
    <scope>NUCLEOTIDE SEQUENCE</scope>
    <source>
        <strain evidence="2">RS5133</strain>
    </source>
</reference>